<dbReference type="GO" id="GO:0032259">
    <property type="term" value="P:methylation"/>
    <property type="evidence" value="ECO:0007669"/>
    <property type="project" value="UniProtKB-KW"/>
</dbReference>
<keyword evidence="5" id="KW-0489">Methyltransferase</keyword>
<dbReference type="Pfam" id="PF00464">
    <property type="entry name" value="SHMT"/>
    <property type="match status" value="1"/>
</dbReference>
<dbReference type="AlphaFoldDB" id="A0A495X781"/>
<dbReference type="Gene3D" id="3.90.1150.10">
    <property type="entry name" value="Aspartate Aminotransferase, domain 1"/>
    <property type="match status" value="1"/>
</dbReference>
<dbReference type="GO" id="GO:0019264">
    <property type="term" value="P:glycine biosynthetic process from serine"/>
    <property type="evidence" value="ECO:0007669"/>
    <property type="project" value="TreeGrafter"/>
</dbReference>
<dbReference type="InterPro" id="IPR015421">
    <property type="entry name" value="PyrdxlP-dep_Trfase_major"/>
</dbReference>
<comment type="cofactor">
    <cofactor evidence="1">
        <name>pyridoxal 5'-phosphate</name>
        <dbReference type="ChEBI" id="CHEBI:597326"/>
    </cofactor>
</comment>
<dbReference type="GO" id="GO:0004372">
    <property type="term" value="F:glycine hydroxymethyltransferase activity"/>
    <property type="evidence" value="ECO:0007669"/>
    <property type="project" value="TreeGrafter"/>
</dbReference>
<dbReference type="GO" id="GO:0005737">
    <property type="term" value="C:cytoplasm"/>
    <property type="evidence" value="ECO:0007669"/>
    <property type="project" value="TreeGrafter"/>
</dbReference>
<dbReference type="GO" id="GO:0008168">
    <property type="term" value="F:methyltransferase activity"/>
    <property type="evidence" value="ECO:0007669"/>
    <property type="project" value="UniProtKB-KW"/>
</dbReference>
<dbReference type="PANTHER" id="PTHR11680:SF35">
    <property type="entry name" value="SERINE HYDROXYMETHYLTRANSFERASE 1"/>
    <property type="match status" value="1"/>
</dbReference>
<sequence length="451" mass="47165">MTDTVTTSRIAPWASPRAQRRLAQVEAAVSADLSPAGVAATVRTALDAHAAQVDHDGIVLYAGTNIPSPAAASATLPTLSGRPSMGWPGEKYQVGLDHLDTLEVLAPLLVADLMEGAHAEVRLQSATLANLAVYTAFAAPGDTIAVLPEAAGGHASHHAQGVPAVRGLTVVDLPYDPVRLDLDYPALPGFLREHRPKVVVIGASMMLFPHDVAAVRAAADQVGAILLYDASHMAGLVAGKLFQRPLHEGAHVLTFSTYKSFGGPSGGCVVTRDPELAERVSTVAYPGMLANYDAGRLGALAVTAAELAADGTAYAQACVTNAQTLAAALAAEGFPVVGRDGEHTRSHHLAIDAHDLGGGDAAGLRLGDAGIYLSGIGLPWQHPDEGLRGLRIGTQEITRLGFTPADQPRIAHLMRRALLDREAPERVRADAIALRREVNSRQTDSRPADSR</sequence>
<name>A0A495X781_9PSEU</name>
<comment type="caution">
    <text evidence="5">The sequence shown here is derived from an EMBL/GenBank/DDBJ whole genome shotgun (WGS) entry which is preliminary data.</text>
</comment>
<accession>A0A495X781</accession>
<organism evidence="5 6">
    <name type="scientific">Saccharothrix variisporea</name>
    <dbReference type="NCBI Taxonomy" id="543527"/>
    <lineage>
        <taxon>Bacteria</taxon>
        <taxon>Bacillati</taxon>
        <taxon>Actinomycetota</taxon>
        <taxon>Actinomycetes</taxon>
        <taxon>Pseudonocardiales</taxon>
        <taxon>Pseudonocardiaceae</taxon>
        <taxon>Saccharothrix</taxon>
    </lineage>
</organism>
<protein>
    <submittedName>
        <fullName evidence="5">Glycine hydroxymethyltransferase</fullName>
    </submittedName>
</protein>
<dbReference type="InterPro" id="IPR039429">
    <property type="entry name" value="SHMT-like_dom"/>
</dbReference>
<gene>
    <name evidence="5" type="ORF">DFJ66_0553</name>
</gene>
<evidence type="ECO:0000259" key="4">
    <source>
        <dbReference type="Pfam" id="PF00464"/>
    </source>
</evidence>
<evidence type="ECO:0000313" key="6">
    <source>
        <dbReference type="Proteomes" id="UP000272729"/>
    </source>
</evidence>
<dbReference type="Proteomes" id="UP000272729">
    <property type="component" value="Unassembled WGS sequence"/>
</dbReference>
<comment type="similarity">
    <text evidence="2">Belongs to the SHMT family.</text>
</comment>
<dbReference type="RefSeq" id="WP_246029549.1">
    <property type="nucleotide sequence ID" value="NZ_JBIUBA010000009.1"/>
</dbReference>
<evidence type="ECO:0000256" key="1">
    <source>
        <dbReference type="ARBA" id="ARBA00001933"/>
    </source>
</evidence>
<proteinExistence type="inferred from homology"/>
<dbReference type="InterPro" id="IPR015422">
    <property type="entry name" value="PyrdxlP-dep_Trfase_small"/>
</dbReference>
<dbReference type="PANTHER" id="PTHR11680">
    <property type="entry name" value="SERINE HYDROXYMETHYLTRANSFERASE"/>
    <property type="match status" value="1"/>
</dbReference>
<keyword evidence="6" id="KW-1185">Reference proteome</keyword>
<dbReference type="EMBL" id="RBXR01000001">
    <property type="protein sequence ID" value="RKT67378.1"/>
    <property type="molecule type" value="Genomic_DNA"/>
</dbReference>
<dbReference type="GO" id="GO:0046653">
    <property type="term" value="P:tetrahydrofolate metabolic process"/>
    <property type="evidence" value="ECO:0007669"/>
    <property type="project" value="TreeGrafter"/>
</dbReference>
<keyword evidence="5" id="KW-0808">Transferase</keyword>
<keyword evidence="3" id="KW-0663">Pyridoxal phosphate</keyword>
<dbReference type="InterPro" id="IPR015424">
    <property type="entry name" value="PyrdxlP-dep_Trfase"/>
</dbReference>
<evidence type="ECO:0000313" key="5">
    <source>
        <dbReference type="EMBL" id="RKT67378.1"/>
    </source>
</evidence>
<feature type="domain" description="Serine hydroxymethyltransferase-like" evidence="4">
    <location>
        <begin position="54"/>
        <end position="413"/>
    </location>
</feature>
<dbReference type="InterPro" id="IPR049943">
    <property type="entry name" value="Ser_HO-MeTrfase-like"/>
</dbReference>
<dbReference type="GO" id="GO:0030170">
    <property type="term" value="F:pyridoxal phosphate binding"/>
    <property type="evidence" value="ECO:0007669"/>
    <property type="project" value="TreeGrafter"/>
</dbReference>
<dbReference type="SUPFAM" id="SSF53383">
    <property type="entry name" value="PLP-dependent transferases"/>
    <property type="match status" value="1"/>
</dbReference>
<evidence type="ECO:0000256" key="2">
    <source>
        <dbReference type="ARBA" id="ARBA00006376"/>
    </source>
</evidence>
<dbReference type="Gene3D" id="3.40.640.10">
    <property type="entry name" value="Type I PLP-dependent aspartate aminotransferase-like (Major domain)"/>
    <property type="match status" value="1"/>
</dbReference>
<evidence type="ECO:0000256" key="3">
    <source>
        <dbReference type="ARBA" id="ARBA00022898"/>
    </source>
</evidence>
<reference evidence="5 6" key="1">
    <citation type="submission" date="2018-10" db="EMBL/GenBank/DDBJ databases">
        <title>Sequencing the genomes of 1000 actinobacteria strains.</title>
        <authorList>
            <person name="Klenk H.-P."/>
        </authorList>
    </citation>
    <scope>NUCLEOTIDE SEQUENCE [LARGE SCALE GENOMIC DNA]</scope>
    <source>
        <strain evidence="5 6">DSM 43911</strain>
    </source>
</reference>